<evidence type="ECO:0000256" key="2">
    <source>
        <dbReference type="SAM" id="MobiDB-lite"/>
    </source>
</evidence>
<proteinExistence type="predicted"/>
<gene>
    <name evidence="3" type="ORF">F0U60_02190</name>
</gene>
<dbReference type="EMBL" id="CP043494">
    <property type="protein sequence ID" value="WNG43032.1"/>
    <property type="molecule type" value="Genomic_DNA"/>
</dbReference>
<dbReference type="RefSeq" id="WP_395813401.1">
    <property type="nucleotide sequence ID" value="NZ_CP043494.1"/>
</dbReference>
<evidence type="ECO:0000313" key="3">
    <source>
        <dbReference type="EMBL" id="WNG43032.1"/>
    </source>
</evidence>
<organism evidence="3 4">
    <name type="scientific">Archangium minus</name>
    <dbReference type="NCBI Taxonomy" id="83450"/>
    <lineage>
        <taxon>Bacteria</taxon>
        <taxon>Pseudomonadati</taxon>
        <taxon>Myxococcota</taxon>
        <taxon>Myxococcia</taxon>
        <taxon>Myxococcales</taxon>
        <taxon>Cystobacterineae</taxon>
        <taxon>Archangiaceae</taxon>
        <taxon>Archangium</taxon>
    </lineage>
</organism>
<sequence>MADKRKEGTGKAKRTVVRRRRTTGGAAGRIAVRRDTAPYRSAAADEHSVQVREHIEAALVEARRMREDIEQRIDRRLQEEDTATPGQVITRLTATAGLRTVRPLNSELRARSEDRSRPKTSK</sequence>
<name>A0ABY9WJK9_9BACT</name>
<feature type="coiled-coil region" evidence="1">
    <location>
        <begin position="52"/>
        <end position="79"/>
    </location>
</feature>
<dbReference type="Proteomes" id="UP001611383">
    <property type="component" value="Chromosome"/>
</dbReference>
<keyword evidence="4" id="KW-1185">Reference proteome</keyword>
<protein>
    <submittedName>
        <fullName evidence="3">Uncharacterized protein</fullName>
    </submittedName>
</protein>
<accession>A0ABY9WJK9</accession>
<keyword evidence="1" id="KW-0175">Coiled coil</keyword>
<feature type="region of interest" description="Disordered" evidence="2">
    <location>
        <begin position="100"/>
        <end position="122"/>
    </location>
</feature>
<feature type="compositionally biased region" description="Basic residues" evidence="2">
    <location>
        <begin position="11"/>
        <end position="22"/>
    </location>
</feature>
<evidence type="ECO:0000256" key="1">
    <source>
        <dbReference type="SAM" id="Coils"/>
    </source>
</evidence>
<evidence type="ECO:0000313" key="4">
    <source>
        <dbReference type="Proteomes" id="UP001611383"/>
    </source>
</evidence>
<feature type="compositionally biased region" description="Basic and acidic residues" evidence="2">
    <location>
        <begin position="108"/>
        <end position="122"/>
    </location>
</feature>
<feature type="region of interest" description="Disordered" evidence="2">
    <location>
        <begin position="1"/>
        <end position="25"/>
    </location>
</feature>
<reference evidence="3 4" key="1">
    <citation type="submission" date="2019-08" db="EMBL/GenBank/DDBJ databases">
        <title>Archangium and Cystobacter genomes.</title>
        <authorList>
            <person name="Chen I.-C.K."/>
            <person name="Wielgoss S."/>
        </authorList>
    </citation>
    <scope>NUCLEOTIDE SEQUENCE [LARGE SCALE GENOMIC DNA]</scope>
    <source>
        <strain evidence="3 4">Cbm 6</strain>
    </source>
</reference>
<feature type="compositionally biased region" description="Basic and acidic residues" evidence="2">
    <location>
        <begin position="1"/>
        <end position="10"/>
    </location>
</feature>